<evidence type="ECO:0000256" key="4">
    <source>
        <dbReference type="ARBA" id="ARBA00023125"/>
    </source>
</evidence>
<evidence type="ECO:0000256" key="2">
    <source>
        <dbReference type="ARBA" id="ARBA00023012"/>
    </source>
</evidence>
<dbReference type="Gene3D" id="3.40.50.2300">
    <property type="match status" value="1"/>
</dbReference>
<dbReference type="GO" id="GO:0000156">
    <property type="term" value="F:phosphorelay response regulator activity"/>
    <property type="evidence" value="ECO:0007669"/>
    <property type="project" value="TreeGrafter"/>
</dbReference>
<keyword evidence="10" id="KW-1185">Reference proteome</keyword>
<dbReference type="GO" id="GO:0006355">
    <property type="term" value="P:regulation of DNA-templated transcription"/>
    <property type="evidence" value="ECO:0007669"/>
    <property type="project" value="TreeGrafter"/>
</dbReference>
<dbReference type="PANTHER" id="PTHR48111">
    <property type="entry name" value="REGULATOR OF RPOS"/>
    <property type="match status" value="1"/>
</dbReference>
<organism evidence="9 10">
    <name type="scientific">Chitinimonas arctica</name>
    <dbReference type="NCBI Taxonomy" id="2594795"/>
    <lineage>
        <taxon>Bacteria</taxon>
        <taxon>Pseudomonadati</taxon>
        <taxon>Pseudomonadota</taxon>
        <taxon>Betaproteobacteria</taxon>
        <taxon>Neisseriales</taxon>
        <taxon>Chitinibacteraceae</taxon>
        <taxon>Chitinimonas</taxon>
    </lineage>
</organism>
<accession>A0A516SF76</accession>
<keyword evidence="2" id="KW-0902">Two-component regulatory system</keyword>
<dbReference type="InterPro" id="IPR011006">
    <property type="entry name" value="CheY-like_superfamily"/>
</dbReference>
<gene>
    <name evidence="9" type="ORF">FNU76_10815</name>
</gene>
<dbReference type="Pfam" id="PF00072">
    <property type="entry name" value="Response_reg"/>
    <property type="match status" value="1"/>
</dbReference>
<evidence type="ECO:0000259" key="8">
    <source>
        <dbReference type="PROSITE" id="PS50110"/>
    </source>
</evidence>
<dbReference type="GO" id="GO:0000976">
    <property type="term" value="F:transcription cis-regulatory region binding"/>
    <property type="evidence" value="ECO:0007669"/>
    <property type="project" value="TreeGrafter"/>
</dbReference>
<proteinExistence type="predicted"/>
<dbReference type="InterPro" id="IPR019734">
    <property type="entry name" value="TPR_rpt"/>
</dbReference>
<keyword evidence="5" id="KW-0804">Transcription</keyword>
<feature type="domain" description="Response regulatory" evidence="8">
    <location>
        <begin position="44"/>
        <end position="163"/>
    </location>
</feature>
<feature type="modified residue" description="4-aspartylphosphate" evidence="6">
    <location>
        <position position="94"/>
    </location>
</feature>
<name>A0A516SF76_9NEIS</name>
<dbReference type="PROSITE" id="PS50110">
    <property type="entry name" value="RESPONSE_REGULATORY"/>
    <property type="match status" value="1"/>
</dbReference>
<dbReference type="KEGG" id="cari:FNU76_10815"/>
<dbReference type="PANTHER" id="PTHR48111:SF1">
    <property type="entry name" value="TWO-COMPONENT RESPONSE REGULATOR ORR33"/>
    <property type="match status" value="1"/>
</dbReference>
<dbReference type="SMART" id="SM00028">
    <property type="entry name" value="TPR"/>
    <property type="match status" value="4"/>
</dbReference>
<dbReference type="InterPro" id="IPR011990">
    <property type="entry name" value="TPR-like_helical_dom_sf"/>
</dbReference>
<dbReference type="PROSITE" id="PS50005">
    <property type="entry name" value="TPR"/>
    <property type="match status" value="1"/>
</dbReference>
<feature type="repeat" description="TPR" evidence="7">
    <location>
        <begin position="301"/>
        <end position="334"/>
    </location>
</feature>
<keyword evidence="3" id="KW-0805">Transcription regulation</keyword>
<evidence type="ECO:0000256" key="3">
    <source>
        <dbReference type="ARBA" id="ARBA00023015"/>
    </source>
</evidence>
<dbReference type="EMBL" id="CP041730">
    <property type="protein sequence ID" value="QDQ26817.1"/>
    <property type="molecule type" value="Genomic_DNA"/>
</dbReference>
<keyword evidence="7" id="KW-0802">TPR repeat</keyword>
<evidence type="ECO:0000256" key="7">
    <source>
        <dbReference type="PROSITE-ProRule" id="PRU00339"/>
    </source>
</evidence>
<evidence type="ECO:0000313" key="10">
    <source>
        <dbReference type="Proteomes" id="UP000317550"/>
    </source>
</evidence>
<evidence type="ECO:0000313" key="9">
    <source>
        <dbReference type="EMBL" id="QDQ26817.1"/>
    </source>
</evidence>
<dbReference type="SUPFAM" id="SSF52172">
    <property type="entry name" value="CheY-like"/>
    <property type="match status" value="1"/>
</dbReference>
<dbReference type="SMART" id="SM00448">
    <property type="entry name" value="REC"/>
    <property type="match status" value="1"/>
</dbReference>
<keyword evidence="4" id="KW-0238">DNA-binding</keyword>
<protein>
    <submittedName>
        <fullName evidence="9">Response regulator</fullName>
    </submittedName>
</protein>
<dbReference type="GO" id="GO:0032993">
    <property type="term" value="C:protein-DNA complex"/>
    <property type="evidence" value="ECO:0007669"/>
    <property type="project" value="TreeGrafter"/>
</dbReference>
<sequence>MAEFAGNSALFAARAARAGGDDDHEQELARAYTRGIEVDYSSKRFLVIDALQEMRSAMNATLSSFGVTRIEYSHRATESIGMVKRGDYDVILCDFDLGHGYDGLHLLEELKLRNLIKPSAVFMIVTGERRSRMVISAAELAPDDYLLKPFTGEELKQRLDRVYRKKIEFNALDAAMMTEDYFKALAECNERIERKDPFLIDFLKMKGRIALTIGDYGLARDTYQRVLDIRDIPWARMGMAKALFHLKDFATARQLFEQLLATNERVMEAYDWLARIHQAEHEHREAQAVLEKALDLSAANVSRQKKLGEVAMRNGDYDTAVKSFQATINIAKYSFWRDAGDYSSLAKAHLGSGNVNDAARAAADVRREFRYDAQAELLATVMESQVAIKQGNKARAQQILAKALQQFAGATTEVPEHFALELAEACYQLDEDAAAGEIVQKLIRNHHEDTAVLERISAMYETVGKADLGQEMIETTARAIVAINNEAVRMAQSGDLEGAVQKFIHAVEEMPANAQVMLNAVNAMLAYVARLGWHQGYMEMAQTYLDRVKALEPASVKYLKLKDAYNTARRRFRT</sequence>
<dbReference type="CDD" id="cd17589">
    <property type="entry name" value="REC_TPR"/>
    <property type="match status" value="1"/>
</dbReference>
<dbReference type="GO" id="GO:0005829">
    <property type="term" value="C:cytosol"/>
    <property type="evidence" value="ECO:0007669"/>
    <property type="project" value="TreeGrafter"/>
</dbReference>
<dbReference type="RefSeq" id="WP_144278211.1">
    <property type="nucleotide sequence ID" value="NZ_CP041730.1"/>
</dbReference>
<dbReference type="Pfam" id="PF13432">
    <property type="entry name" value="TPR_16"/>
    <property type="match status" value="3"/>
</dbReference>
<dbReference type="InterPro" id="IPR001789">
    <property type="entry name" value="Sig_transdc_resp-reg_receiver"/>
</dbReference>
<evidence type="ECO:0000256" key="6">
    <source>
        <dbReference type="PROSITE-ProRule" id="PRU00169"/>
    </source>
</evidence>
<reference evidence="10" key="1">
    <citation type="submission" date="2019-07" db="EMBL/GenBank/DDBJ databases">
        <title>Chitinimonas sp. nov., isolated from Ny-Alesund, arctica soil.</title>
        <authorList>
            <person name="Xu Q."/>
            <person name="Peng F."/>
        </authorList>
    </citation>
    <scope>NUCLEOTIDE SEQUENCE [LARGE SCALE GENOMIC DNA]</scope>
    <source>
        <strain evidence="10">R3-44</strain>
    </source>
</reference>
<keyword evidence="1 6" id="KW-0597">Phosphoprotein</keyword>
<evidence type="ECO:0000256" key="1">
    <source>
        <dbReference type="ARBA" id="ARBA00022553"/>
    </source>
</evidence>
<dbReference type="InterPro" id="IPR039420">
    <property type="entry name" value="WalR-like"/>
</dbReference>
<dbReference type="OrthoDB" id="118790at2"/>
<dbReference type="AlphaFoldDB" id="A0A516SF76"/>
<evidence type="ECO:0000256" key="5">
    <source>
        <dbReference type="ARBA" id="ARBA00023163"/>
    </source>
</evidence>
<dbReference type="SUPFAM" id="SSF48452">
    <property type="entry name" value="TPR-like"/>
    <property type="match status" value="2"/>
</dbReference>
<dbReference type="Proteomes" id="UP000317550">
    <property type="component" value="Chromosome"/>
</dbReference>
<dbReference type="Gene3D" id="1.25.40.10">
    <property type="entry name" value="Tetratricopeptide repeat domain"/>
    <property type="match status" value="3"/>
</dbReference>